<organism evidence="2 4">
    <name type="scientific">Verticillium longisporum</name>
    <name type="common">Verticillium dahliae var. longisporum</name>
    <dbReference type="NCBI Taxonomy" id="100787"/>
    <lineage>
        <taxon>Eukaryota</taxon>
        <taxon>Fungi</taxon>
        <taxon>Dikarya</taxon>
        <taxon>Ascomycota</taxon>
        <taxon>Pezizomycotina</taxon>
        <taxon>Sordariomycetes</taxon>
        <taxon>Hypocreomycetidae</taxon>
        <taxon>Glomerellales</taxon>
        <taxon>Plectosphaerellaceae</taxon>
        <taxon>Verticillium</taxon>
    </lineage>
</organism>
<dbReference type="EMBL" id="CVQH01022239">
    <property type="protein sequence ID" value="CRK32676.1"/>
    <property type="molecule type" value="Genomic_DNA"/>
</dbReference>
<dbReference type="EMBL" id="CVQI01033784">
    <property type="protein sequence ID" value="CRK44024.1"/>
    <property type="molecule type" value="Genomic_DNA"/>
</dbReference>
<evidence type="ECO:0000313" key="3">
    <source>
        <dbReference type="Proteomes" id="UP000044602"/>
    </source>
</evidence>
<dbReference type="SUPFAM" id="SSF55729">
    <property type="entry name" value="Acyl-CoA N-acyltransferases (Nat)"/>
    <property type="match status" value="1"/>
</dbReference>
<accession>A0A0G4NCD7</accession>
<dbReference type="InterPro" id="IPR016181">
    <property type="entry name" value="Acyl_CoA_acyltransferase"/>
</dbReference>
<dbReference type="AlphaFoldDB" id="A0A0G4NCD7"/>
<sequence>MTIGEKKERHAAKFHAVATANPVLFTYTPSGPFDSEEHFSTEFVEQTSYADPTFFTFALIDKTRGASAEDDDGELAGMMSYFRTSETLQATEIGWIYILPA</sequence>
<proteinExistence type="predicted"/>
<protein>
    <submittedName>
        <fullName evidence="2">Uncharacterized protein</fullName>
    </submittedName>
</protein>
<name>A0A0G4NCD7_VERLO</name>
<dbReference type="Proteomes" id="UP000045706">
    <property type="component" value="Unassembled WGS sequence"/>
</dbReference>
<evidence type="ECO:0000313" key="2">
    <source>
        <dbReference type="EMBL" id="CRK44024.1"/>
    </source>
</evidence>
<reference evidence="3 4" key="1">
    <citation type="submission" date="2015-05" db="EMBL/GenBank/DDBJ databases">
        <authorList>
            <person name="Fogelqvist Johan"/>
        </authorList>
    </citation>
    <scope>NUCLEOTIDE SEQUENCE [LARGE SCALE GENOMIC DNA]</scope>
    <source>
        <strain evidence="1">VL1</strain>
        <strain evidence="2">VL2</strain>
    </source>
</reference>
<evidence type="ECO:0000313" key="1">
    <source>
        <dbReference type="EMBL" id="CRK32676.1"/>
    </source>
</evidence>
<dbReference type="Proteomes" id="UP000044602">
    <property type="component" value="Unassembled WGS sequence"/>
</dbReference>
<dbReference type="Gene3D" id="3.40.630.30">
    <property type="match status" value="1"/>
</dbReference>
<gene>
    <name evidence="1" type="ORF">BN1708_016133</name>
    <name evidence="2" type="ORF">BN1723_016303</name>
</gene>
<evidence type="ECO:0000313" key="4">
    <source>
        <dbReference type="Proteomes" id="UP000045706"/>
    </source>
</evidence>
<keyword evidence="3" id="KW-1185">Reference proteome</keyword>